<dbReference type="InterPro" id="IPR012902">
    <property type="entry name" value="N_methyl_site"/>
</dbReference>
<dbReference type="AlphaFoldDB" id="A0A402D1Y8"/>
<dbReference type="KEGG" id="ccot:CCAX7_21030"/>
<feature type="region of interest" description="Disordered" evidence="1">
    <location>
        <begin position="227"/>
        <end position="253"/>
    </location>
</feature>
<dbReference type="OrthoDB" id="191764at2"/>
<dbReference type="NCBIfam" id="TIGR02532">
    <property type="entry name" value="IV_pilin_GFxxxE"/>
    <property type="match status" value="1"/>
</dbReference>
<evidence type="ECO:0000313" key="3">
    <source>
        <dbReference type="EMBL" id="BDI30052.1"/>
    </source>
</evidence>
<keyword evidence="4" id="KW-1185">Reference proteome</keyword>
<dbReference type="SUPFAM" id="SSF54523">
    <property type="entry name" value="Pili subunits"/>
    <property type="match status" value="1"/>
</dbReference>
<protein>
    <submittedName>
        <fullName evidence="3">Uncharacterized protein</fullName>
    </submittedName>
</protein>
<proteinExistence type="predicted"/>
<dbReference type="Pfam" id="PF07596">
    <property type="entry name" value="SBP_bac_10"/>
    <property type="match status" value="1"/>
</dbReference>
<feature type="transmembrane region" description="Helical" evidence="2">
    <location>
        <begin position="12"/>
        <end position="35"/>
    </location>
</feature>
<dbReference type="Pfam" id="PF07963">
    <property type="entry name" value="N_methyl"/>
    <property type="match status" value="1"/>
</dbReference>
<dbReference type="RefSeq" id="WP_119323507.1">
    <property type="nucleotide sequence ID" value="NZ_AP025739.1"/>
</dbReference>
<feature type="compositionally biased region" description="Polar residues" evidence="1">
    <location>
        <begin position="227"/>
        <end position="244"/>
    </location>
</feature>
<keyword evidence="2" id="KW-0812">Transmembrane</keyword>
<evidence type="ECO:0000256" key="1">
    <source>
        <dbReference type="SAM" id="MobiDB-lite"/>
    </source>
</evidence>
<dbReference type="PANTHER" id="PTHR30093">
    <property type="entry name" value="GENERAL SECRETION PATHWAY PROTEIN G"/>
    <property type="match status" value="1"/>
</dbReference>
<evidence type="ECO:0000313" key="4">
    <source>
        <dbReference type="Proteomes" id="UP000287394"/>
    </source>
</evidence>
<dbReference type="PROSITE" id="PS00409">
    <property type="entry name" value="PROKAR_NTER_METHYL"/>
    <property type="match status" value="1"/>
</dbReference>
<evidence type="ECO:0000256" key="2">
    <source>
        <dbReference type="SAM" id="Phobius"/>
    </source>
</evidence>
<keyword evidence="2" id="KW-1133">Transmembrane helix</keyword>
<reference evidence="3 4" key="1">
    <citation type="journal article" date="2019" name="Int. J. Syst. Evol. Microbiol.">
        <title>Capsulimonas corticalis gen. nov., sp. nov., an aerobic capsulated bacterium, of a novel bacterial order, Capsulimonadales ord. nov., of the class Armatimonadia of the phylum Armatimonadetes.</title>
        <authorList>
            <person name="Li J."/>
            <person name="Kudo C."/>
            <person name="Tonouchi A."/>
        </authorList>
    </citation>
    <scope>NUCLEOTIDE SEQUENCE [LARGE SCALE GENOMIC DNA]</scope>
    <source>
        <strain evidence="3 4">AX-7</strain>
    </source>
</reference>
<dbReference type="Gene3D" id="3.30.700.10">
    <property type="entry name" value="Glycoprotein, Type 4 Pilin"/>
    <property type="match status" value="1"/>
</dbReference>
<gene>
    <name evidence="3" type="ORF">CCAX7_21030</name>
</gene>
<name>A0A402D1Y8_9BACT</name>
<dbReference type="EMBL" id="AP025739">
    <property type="protein sequence ID" value="BDI30052.1"/>
    <property type="molecule type" value="Genomic_DNA"/>
</dbReference>
<keyword evidence="2" id="KW-0472">Membrane</keyword>
<dbReference type="InterPro" id="IPR011453">
    <property type="entry name" value="DUF1559"/>
</dbReference>
<accession>A0A402D1Y8</accession>
<organism evidence="3 4">
    <name type="scientific">Capsulimonas corticalis</name>
    <dbReference type="NCBI Taxonomy" id="2219043"/>
    <lineage>
        <taxon>Bacteria</taxon>
        <taxon>Bacillati</taxon>
        <taxon>Armatimonadota</taxon>
        <taxon>Armatimonadia</taxon>
        <taxon>Capsulimonadales</taxon>
        <taxon>Capsulimonadaceae</taxon>
        <taxon>Capsulimonas</taxon>
    </lineage>
</organism>
<dbReference type="Proteomes" id="UP000287394">
    <property type="component" value="Chromosome"/>
</dbReference>
<dbReference type="InterPro" id="IPR045584">
    <property type="entry name" value="Pilin-like"/>
</dbReference>
<sequence>MKSRRQSAQGFTLIELLVVIAIIAILAAILFPVFAKAREKARQISCLSNEKQLGLAMMQYVQDNDETFPGYNMNYPGLPATDNKVYPGWAGKVYQYVKSTGAFKCPDDPTSPSTTIPNASVVSYGFNKDMITQSIATMSAPASTLMCFEINNNNEVVLTDPNEIKSGVGLGFGTPLSNQTADATYVTGVYPSRHFTSLPPVHTGGANYIAADGHAKFLLPTRVSSGQNAVNATDPQANSPTERATGTGAMDNGFGSNSATMTFSLI</sequence>
<dbReference type="PANTHER" id="PTHR30093:SF2">
    <property type="entry name" value="TYPE II SECRETION SYSTEM PROTEIN H"/>
    <property type="match status" value="1"/>
</dbReference>